<organism evidence="1 2">
    <name type="scientific">Parachlamydia acanthamoebae</name>
    <dbReference type="NCBI Taxonomy" id="83552"/>
    <lineage>
        <taxon>Bacteria</taxon>
        <taxon>Pseudomonadati</taxon>
        <taxon>Chlamydiota</taxon>
        <taxon>Chlamydiia</taxon>
        <taxon>Parachlamydiales</taxon>
        <taxon>Parachlamydiaceae</taxon>
        <taxon>Parachlamydia</taxon>
    </lineage>
</organism>
<dbReference type="EMBL" id="JSAM01000095">
    <property type="protein sequence ID" value="KIA77014.1"/>
    <property type="molecule type" value="Genomic_DNA"/>
</dbReference>
<proteinExistence type="predicted"/>
<sequence length="113" mass="12926">MNEAKQFIIPKTLVMEAYRLVKANVGSAGIDKETLESFEQNRTVLREAQEEVSWVDSPYLKKICTLPSQVLFSELTGSWGHRGMWVRSCSEIYNMLVETILFLHEGLSINLCK</sequence>
<dbReference type="PATRIC" id="fig|83552.4.peg.1852"/>
<protein>
    <submittedName>
        <fullName evidence="1">Uncharacterized protein</fullName>
    </submittedName>
</protein>
<evidence type="ECO:0000313" key="2">
    <source>
        <dbReference type="Proteomes" id="UP000031307"/>
    </source>
</evidence>
<dbReference type="RefSeq" id="WP_013925507.1">
    <property type="nucleotide sequence ID" value="NZ_JSAM01000095.1"/>
</dbReference>
<accession>A0A0C1EKG3</accession>
<evidence type="ECO:0000313" key="1">
    <source>
        <dbReference type="EMBL" id="KIA77014.1"/>
    </source>
</evidence>
<reference evidence="1 2" key="1">
    <citation type="journal article" date="2014" name="Mol. Biol. Evol.">
        <title>Massive expansion of Ubiquitination-related gene families within the Chlamydiae.</title>
        <authorList>
            <person name="Domman D."/>
            <person name="Collingro A."/>
            <person name="Lagkouvardos I."/>
            <person name="Gehre L."/>
            <person name="Weinmaier T."/>
            <person name="Rattei T."/>
            <person name="Subtil A."/>
            <person name="Horn M."/>
        </authorList>
    </citation>
    <scope>NUCLEOTIDE SEQUENCE [LARGE SCALE GENOMIC DNA]</scope>
    <source>
        <strain evidence="1 2">OEW1</strain>
    </source>
</reference>
<dbReference type="Proteomes" id="UP000031307">
    <property type="component" value="Unassembled WGS sequence"/>
</dbReference>
<dbReference type="AlphaFoldDB" id="A0A0C1EKG3"/>
<name>A0A0C1EKG3_9BACT</name>
<gene>
    <name evidence="1" type="ORF">DB43_GZ00090</name>
</gene>
<comment type="caution">
    <text evidence="1">The sequence shown here is derived from an EMBL/GenBank/DDBJ whole genome shotgun (WGS) entry which is preliminary data.</text>
</comment>